<keyword evidence="3" id="KW-0808">Transferase</keyword>
<evidence type="ECO:0000259" key="2">
    <source>
        <dbReference type="PROSITE" id="PS50405"/>
    </source>
</evidence>
<name>A0A4Q2RGD5_9HYPH</name>
<dbReference type="PANTHER" id="PTHR44051">
    <property type="entry name" value="GLUTATHIONE S-TRANSFERASE-RELATED"/>
    <property type="match status" value="1"/>
</dbReference>
<dbReference type="Pfam" id="PF02798">
    <property type="entry name" value="GST_N"/>
    <property type="match status" value="1"/>
</dbReference>
<feature type="domain" description="GST N-terminal" evidence="1">
    <location>
        <begin position="1"/>
        <end position="65"/>
    </location>
</feature>
<feature type="domain" description="GST C-terminal" evidence="2">
    <location>
        <begin position="44"/>
        <end position="188"/>
    </location>
</feature>
<comment type="caution">
    <text evidence="3">The sequence shown here is derived from an EMBL/GenBank/DDBJ whole genome shotgun (WGS) entry which is preliminary data.</text>
</comment>
<dbReference type="SFLD" id="SFLDG01150">
    <property type="entry name" value="Main.1:_Beta-like"/>
    <property type="match status" value="1"/>
</dbReference>
<evidence type="ECO:0000313" key="3">
    <source>
        <dbReference type="EMBL" id="RYB06485.1"/>
    </source>
</evidence>
<dbReference type="PROSITE" id="PS50405">
    <property type="entry name" value="GST_CTER"/>
    <property type="match status" value="1"/>
</dbReference>
<reference evidence="3 4" key="2">
    <citation type="submission" date="2019-02" db="EMBL/GenBank/DDBJ databases">
        <title>'Lichenibacterium ramalinii' gen. nov. sp. nov., 'Lichenibacterium minor' gen. nov. sp. nov.</title>
        <authorList>
            <person name="Pankratov T."/>
        </authorList>
    </citation>
    <scope>NUCLEOTIDE SEQUENCE [LARGE SCALE GENOMIC DNA]</scope>
    <source>
        <strain evidence="3 4">RmlP001</strain>
    </source>
</reference>
<dbReference type="PROSITE" id="PS50404">
    <property type="entry name" value="GST_NTER"/>
    <property type="match status" value="1"/>
</dbReference>
<dbReference type="SUPFAM" id="SSF47616">
    <property type="entry name" value="GST C-terminal domain-like"/>
    <property type="match status" value="1"/>
</dbReference>
<gene>
    <name evidence="3" type="ORF">D3272_06570</name>
</gene>
<dbReference type="OrthoDB" id="5740960at2"/>
<reference evidence="3 4" key="1">
    <citation type="submission" date="2018-09" db="EMBL/GenBank/DDBJ databases">
        <authorList>
            <person name="Grouzdev D.S."/>
            <person name="Krutkina M.S."/>
        </authorList>
    </citation>
    <scope>NUCLEOTIDE SEQUENCE [LARGE SCALE GENOMIC DNA]</scope>
    <source>
        <strain evidence="3 4">RmlP001</strain>
    </source>
</reference>
<protein>
    <submittedName>
        <fullName evidence="3">Glutathione S-transferase</fullName>
    </submittedName>
</protein>
<evidence type="ECO:0000313" key="4">
    <source>
        <dbReference type="Proteomes" id="UP000289411"/>
    </source>
</evidence>
<dbReference type="InterPro" id="IPR010987">
    <property type="entry name" value="Glutathione-S-Trfase_C-like"/>
</dbReference>
<dbReference type="PANTHER" id="PTHR44051:SF21">
    <property type="entry name" value="GLUTATHIONE S-TRANSFERASE FAMILY PROTEIN"/>
    <property type="match status" value="1"/>
</dbReference>
<organism evidence="3 4">
    <name type="scientific">Lichenibacterium ramalinae</name>
    <dbReference type="NCBI Taxonomy" id="2316527"/>
    <lineage>
        <taxon>Bacteria</taxon>
        <taxon>Pseudomonadati</taxon>
        <taxon>Pseudomonadota</taxon>
        <taxon>Alphaproteobacteria</taxon>
        <taxon>Hyphomicrobiales</taxon>
        <taxon>Lichenihabitantaceae</taxon>
        <taxon>Lichenibacterium</taxon>
    </lineage>
</organism>
<sequence>MVLVEELGADVDTVVLDMKAGEHRQPAFLAVNPMGKVPALLDGDALVTEQVGVFLFLADRFPERGLAPAIGDPLRGPYLRWMAFYGSSFEPACIDRAMKREPGNRGMSAYGDYETVLRTLTDQLARGPYLLGERFTAADVLWGGALGWLTMFGIVEKTPVIAAYIERVTSRPAHRAVTARDAELAAALEARRTGGAPA</sequence>
<dbReference type="AlphaFoldDB" id="A0A4Q2RGD5"/>
<dbReference type="EMBL" id="QYBC01000004">
    <property type="protein sequence ID" value="RYB06485.1"/>
    <property type="molecule type" value="Genomic_DNA"/>
</dbReference>
<dbReference type="Gene3D" id="3.40.30.10">
    <property type="entry name" value="Glutaredoxin"/>
    <property type="match status" value="1"/>
</dbReference>
<dbReference type="InterPro" id="IPR004045">
    <property type="entry name" value="Glutathione_S-Trfase_N"/>
</dbReference>
<dbReference type="SUPFAM" id="SSF52833">
    <property type="entry name" value="Thioredoxin-like"/>
    <property type="match status" value="1"/>
</dbReference>
<evidence type="ECO:0000259" key="1">
    <source>
        <dbReference type="PROSITE" id="PS50404"/>
    </source>
</evidence>
<dbReference type="Pfam" id="PF13410">
    <property type="entry name" value="GST_C_2"/>
    <property type="match status" value="1"/>
</dbReference>
<dbReference type="InterPro" id="IPR040079">
    <property type="entry name" value="Glutathione_S-Trfase"/>
</dbReference>
<dbReference type="GO" id="GO:0016740">
    <property type="term" value="F:transferase activity"/>
    <property type="evidence" value="ECO:0007669"/>
    <property type="project" value="UniProtKB-KW"/>
</dbReference>
<dbReference type="SFLD" id="SFLDG00358">
    <property type="entry name" value="Main_(cytGST)"/>
    <property type="match status" value="1"/>
</dbReference>
<keyword evidence="4" id="KW-1185">Reference proteome</keyword>
<proteinExistence type="predicted"/>
<dbReference type="Proteomes" id="UP000289411">
    <property type="component" value="Unassembled WGS sequence"/>
</dbReference>
<accession>A0A4Q2RGD5</accession>
<dbReference type="CDD" id="cd03207">
    <property type="entry name" value="GST_C_8"/>
    <property type="match status" value="1"/>
</dbReference>
<dbReference type="Gene3D" id="1.20.1050.10">
    <property type="match status" value="1"/>
</dbReference>
<dbReference type="InterPro" id="IPR036282">
    <property type="entry name" value="Glutathione-S-Trfase_C_sf"/>
</dbReference>
<dbReference type="InterPro" id="IPR036249">
    <property type="entry name" value="Thioredoxin-like_sf"/>
</dbReference>
<dbReference type="SFLD" id="SFLDS00019">
    <property type="entry name" value="Glutathione_Transferase_(cytos"/>
    <property type="match status" value="1"/>
</dbReference>
<dbReference type="CDD" id="cd03046">
    <property type="entry name" value="GST_N_GTT1_like"/>
    <property type="match status" value="1"/>
</dbReference>